<feature type="chain" id="PRO_5005537577" description="F-box domain-containing protein" evidence="1">
    <location>
        <begin position="21"/>
        <end position="445"/>
    </location>
</feature>
<feature type="signal peptide" evidence="1">
    <location>
        <begin position="1"/>
        <end position="20"/>
    </location>
</feature>
<organism evidence="2 3">
    <name type="scientific">Thecamonas trahens ATCC 50062</name>
    <dbReference type="NCBI Taxonomy" id="461836"/>
    <lineage>
        <taxon>Eukaryota</taxon>
        <taxon>Apusozoa</taxon>
        <taxon>Apusomonadida</taxon>
        <taxon>Apusomonadidae</taxon>
        <taxon>Thecamonas</taxon>
    </lineage>
</organism>
<gene>
    <name evidence="2" type="ORF">AMSG_08575</name>
</gene>
<reference evidence="2 3" key="1">
    <citation type="submission" date="2010-05" db="EMBL/GenBank/DDBJ databases">
        <title>The Genome Sequence of Thecamonas trahens ATCC 50062.</title>
        <authorList>
            <consortium name="The Broad Institute Genome Sequencing Platform"/>
            <person name="Russ C."/>
            <person name="Cuomo C."/>
            <person name="Shea T."/>
            <person name="Young S.K."/>
            <person name="Zeng Q."/>
            <person name="Koehrsen M."/>
            <person name="Haas B."/>
            <person name="Borodovsky M."/>
            <person name="Guigo R."/>
            <person name="Alvarado L."/>
            <person name="Berlin A."/>
            <person name="Bochicchio J."/>
            <person name="Borenstein D."/>
            <person name="Chapman S."/>
            <person name="Chen Z."/>
            <person name="Freedman E."/>
            <person name="Gellesch M."/>
            <person name="Goldberg J."/>
            <person name="Griggs A."/>
            <person name="Gujja S."/>
            <person name="Heilman E."/>
            <person name="Heiman D."/>
            <person name="Hepburn T."/>
            <person name="Howarth C."/>
            <person name="Jen D."/>
            <person name="Larson L."/>
            <person name="Mehta T."/>
            <person name="Park D."/>
            <person name="Pearson M."/>
            <person name="Roberts A."/>
            <person name="Saif S."/>
            <person name="Shenoy N."/>
            <person name="Sisk P."/>
            <person name="Stolte C."/>
            <person name="Sykes S."/>
            <person name="Thomson T."/>
            <person name="Walk T."/>
            <person name="White J."/>
            <person name="Yandava C."/>
            <person name="Burger G."/>
            <person name="Gray M.W."/>
            <person name="Holland P.W.H."/>
            <person name="King N."/>
            <person name="Lang F.B.F."/>
            <person name="Roger A.J."/>
            <person name="Ruiz-Trillo I."/>
            <person name="Lander E."/>
            <person name="Nusbaum C."/>
        </authorList>
    </citation>
    <scope>NUCLEOTIDE SEQUENCE [LARGE SCALE GENOMIC DNA]</scope>
    <source>
        <strain evidence="2 3">ATCC 50062</strain>
    </source>
</reference>
<accession>A0A0L0DJX4</accession>
<name>A0A0L0DJX4_THETB</name>
<dbReference type="RefSeq" id="XP_013755020.1">
    <property type="nucleotide sequence ID" value="XM_013899566.1"/>
</dbReference>
<sequence length="445" mass="47080">MASAYLLALPDEVLLHVVVAAVADGGAAAQAAVQSTCRRLRRIGDDVAVWRALGGADDAGILTVVAWKAVALSRLPSWWAVREARWRGQWSLEWRPATVAVAACALMVSPAYNGQSRRLDRATDRLMLVAAPILAAATAEEVAEDVVAPVVAMTDAMKETVPGARSRRSCWGYLNSLGPLGHLLRCGVMTLPGESWRAEVARQVAHVSDALAHAGMAGFIPLRDLTLAQLDVLGELCTAAVAAFRIEMLPPAAGPVFRRLVRDLRARLGPPDGPELVMLDPAERLVLGVVMQAFTGHAHAVYLDADDLPNVNRAGHLVLQTLQNAGNLILAPTSSAPLEYLNSWLPAMHAHLVHEIHRLLAPPGGSTSLSPSTAAAAADSDSDADSDAEFTALAHHSAKEELEVLIMGAMDPLAAAIAIRLDSHHPNAAAVLVADMARLCPDRLA</sequence>
<dbReference type="GeneID" id="25567238"/>
<evidence type="ECO:0000313" key="2">
    <source>
        <dbReference type="EMBL" id="KNC52699.1"/>
    </source>
</evidence>
<proteinExistence type="predicted"/>
<dbReference type="Proteomes" id="UP000054408">
    <property type="component" value="Unassembled WGS sequence"/>
</dbReference>
<keyword evidence="3" id="KW-1185">Reference proteome</keyword>
<protein>
    <recommendedName>
        <fullName evidence="4">F-box domain-containing protein</fullName>
    </recommendedName>
</protein>
<evidence type="ECO:0000313" key="3">
    <source>
        <dbReference type="Proteomes" id="UP000054408"/>
    </source>
</evidence>
<dbReference type="AlphaFoldDB" id="A0A0L0DJX4"/>
<evidence type="ECO:0008006" key="4">
    <source>
        <dbReference type="Google" id="ProtNLM"/>
    </source>
</evidence>
<evidence type="ECO:0000256" key="1">
    <source>
        <dbReference type="SAM" id="SignalP"/>
    </source>
</evidence>
<dbReference type="EMBL" id="GL349475">
    <property type="protein sequence ID" value="KNC52699.1"/>
    <property type="molecule type" value="Genomic_DNA"/>
</dbReference>
<keyword evidence="1" id="KW-0732">Signal</keyword>